<keyword evidence="5" id="KW-1185">Reference proteome</keyword>
<reference evidence="4 5" key="1">
    <citation type="journal article" date="2014" name="Antonie Van Leeuwenhoek">
        <title>Hyphomonas beringensis sp. nov. and Hyphomonas chukchiensis sp. nov., isolated from surface seawater of the Bering Sea and Chukchi Sea.</title>
        <authorList>
            <person name="Li C."/>
            <person name="Lai Q."/>
            <person name="Li G."/>
            <person name="Dong C."/>
            <person name="Wang J."/>
            <person name="Liao Y."/>
            <person name="Shao Z."/>
        </authorList>
    </citation>
    <scope>NUCLEOTIDE SEQUENCE [LARGE SCALE GENOMIC DNA]</scope>
    <source>
        <strain evidence="4 5">PS728</strain>
    </source>
</reference>
<dbReference type="GO" id="GO:0046512">
    <property type="term" value="P:sphingosine biosynthetic process"/>
    <property type="evidence" value="ECO:0007669"/>
    <property type="project" value="TreeGrafter"/>
</dbReference>
<keyword evidence="1" id="KW-0479">Metal-binding</keyword>
<dbReference type="InterPro" id="IPR006823">
    <property type="entry name" value="Ceramidase_alk"/>
</dbReference>
<dbReference type="GO" id="GO:0046514">
    <property type="term" value="P:ceramide catabolic process"/>
    <property type="evidence" value="ECO:0007669"/>
    <property type="project" value="InterPro"/>
</dbReference>
<comment type="cofactor">
    <cofactor evidence="1">
        <name>Zn(2+)</name>
        <dbReference type="ChEBI" id="CHEBI:29105"/>
    </cofactor>
    <text evidence="1">Binds 1 zinc ion per subunit.</text>
</comment>
<dbReference type="InterPro" id="IPR031329">
    <property type="entry name" value="NEUT/ALK_ceramidase_N"/>
</dbReference>
<keyword evidence="2" id="KW-0746">Sphingolipid metabolism</keyword>
<accession>A0A062VGF8</accession>
<dbReference type="GO" id="GO:0016020">
    <property type="term" value="C:membrane"/>
    <property type="evidence" value="ECO:0007669"/>
    <property type="project" value="GOC"/>
</dbReference>
<dbReference type="AlphaFoldDB" id="A0A062VGF8"/>
<feature type="binding site" evidence="1">
    <location>
        <position position="172"/>
    </location>
    <ligand>
        <name>Zn(2+)</name>
        <dbReference type="ChEBI" id="CHEBI:29105"/>
    </ligand>
</feature>
<dbReference type="STRING" id="1280954.HPO_05942"/>
<dbReference type="Proteomes" id="UP000027100">
    <property type="component" value="Unassembled WGS sequence"/>
</dbReference>
<dbReference type="GO" id="GO:0046872">
    <property type="term" value="F:metal ion binding"/>
    <property type="evidence" value="ECO:0007669"/>
    <property type="project" value="UniProtKB-KW"/>
</dbReference>
<organism evidence="4 5">
    <name type="scientific">Hyphomonas polymorpha PS728</name>
    <dbReference type="NCBI Taxonomy" id="1280954"/>
    <lineage>
        <taxon>Bacteria</taxon>
        <taxon>Pseudomonadati</taxon>
        <taxon>Pseudomonadota</taxon>
        <taxon>Alphaproteobacteria</taxon>
        <taxon>Hyphomonadales</taxon>
        <taxon>Hyphomonadaceae</taxon>
        <taxon>Hyphomonas</taxon>
    </lineage>
</organism>
<dbReference type="PANTHER" id="PTHR12670">
    <property type="entry name" value="CERAMIDASE"/>
    <property type="match status" value="1"/>
</dbReference>
<dbReference type="GO" id="GO:0005576">
    <property type="term" value="C:extracellular region"/>
    <property type="evidence" value="ECO:0007669"/>
    <property type="project" value="TreeGrafter"/>
</dbReference>
<evidence type="ECO:0000256" key="2">
    <source>
        <dbReference type="RuleBase" id="RU366019"/>
    </source>
</evidence>
<evidence type="ECO:0000256" key="1">
    <source>
        <dbReference type="PIRSR" id="PIRSR606823-2"/>
    </source>
</evidence>
<proteinExistence type="inferred from homology"/>
<comment type="similarity">
    <text evidence="2">Belongs to the neutral ceramidase family.</text>
</comment>
<evidence type="ECO:0000313" key="4">
    <source>
        <dbReference type="EMBL" id="KCZ99454.1"/>
    </source>
</evidence>
<dbReference type="GO" id="GO:0017040">
    <property type="term" value="F:N-acylsphingosine amidohydrolase activity"/>
    <property type="evidence" value="ECO:0007669"/>
    <property type="project" value="UniProtKB-UniRule"/>
</dbReference>
<name>A0A062VGF8_9PROT</name>
<dbReference type="EMBL" id="ARYM01000005">
    <property type="protein sequence ID" value="KCZ99454.1"/>
    <property type="molecule type" value="Genomic_DNA"/>
</dbReference>
<dbReference type="Pfam" id="PF04734">
    <property type="entry name" value="Ceramidase_alk"/>
    <property type="match status" value="1"/>
</dbReference>
<keyword evidence="2" id="KW-0378">Hydrolase</keyword>
<protein>
    <recommendedName>
        <fullName evidence="2">Neutral ceramidase</fullName>
        <ecNumber evidence="2">3.5.1.23</ecNumber>
    </recommendedName>
</protein>
<keyword evidence="2" id="KW-0443">Lipid metabolism</keyword>
<feature type="binding site" evidence="1">
    <location>
        <position position="81"/>
    </location>
    <ligand>
        <name>Zn(2+)</name>
        <dbReference type="ChEBI" id="CHEBI:29105"/>
    </ligand>
</feature>
<dbReference type="EC" id="3.5.1.23" evidence="2"/>
<evidence type="ECO:0000259" key="3">
    <source>
        <dbReference type="Pfam" id="PF04734"/>
    </source>
</evidence>
<sequence length="425" mass="45110">MKAGASKVDITPSGDKLPGIFTGILDPIHVRAIVLENGAQRAALVTVDAGAIPNEIWQRLTTKAEAELGIPANQVILTATHTHSVPFGWSVGYEEQLYQAVEEAAAALQPAKMASGTGVSYINVNRNIIDPATGRWWEGPNYQGPSDKTVAVLSFQSLDGAPIAVYYNYAVHPVITGNLDLISGDIPGAASGYIEESLGEDAVAVFSYGAAGDQNPIFFQQTYDLREIRIADFAARGEDISNAMPPGGQGMDRSNPKVAMLMEQQKQMNATLGQMLGEEVLHVLRSGLARPVTQASISGAQMTVSCPGRNRLDKGRAGYAGVYEDADSVPMKLSLLRIGDTVIGGIDAEIFTMIAQRFKAESPIKNSIVATLTNGMSRSGYIPNDAAFAQNTFEVVSSRVKPGCAETAIVNGFLDLIEDTGTSAD</sequence>
<feature type="domain" description="Neutral/alkaline non-lysosomal ceramidase N-terminal" evidence="3">
    <location>
        <begin position="22"/>
        <end position="216"/>
    </location>
</feature>
<comment type="caution">
    <text evidence="4">The sequence shown here is derived from an EMBL/GenBank/DDBJ whole genome shotgun (WGS) entry which is preliminary data.</text>
</comment>
<comment type="catalytic activity">
    <reaction evidence="2">
        <text>an N-acylsphing-4-enine + H2O = sphing-4-enine + a fatty acid</text>
        <dbReference type="Rhea" id="RHEA:20856"/>
        <dbReference type="ChEBI" id="CHEBI:15377"/>
        <dbReference type="ChEBI" id="CHEBI:28868"/>
        <dbReference type="ChEBI" id="CHEBI:52639"/>
        <dbReference type="ChEBI" id="CHEBI:57756"/>
        <dbReference type="EC" id="3.5.1.23"/>
    </reaction>
</comment>
<dbReference type="eggNOG" id="COG3356">
    <property type="taxonomic scope" value="Bacteria"/>
</dbReference>
<dbReference type="PANTHER" id="PTHR12670:SF1">
    <property type="entry name" value="NEUTRAL CERAMIDASE"/>
    <property type="match status" value="1"/>
</dbReference>
<dbReference type="GO" id="GO:0042759">
    <property type="term" value="P:long-chain fatty acid biosynthetic process"/>
    <property type="evidence" value="ECO:0007669"/>
    <property type="project" value="TreeGrafter"/>
</dbReference>
<evidence type="ECO:0000313" key="5">
    <source>
        <dbReference type="Proteomes" id="UP000027100"/>
    </source>
</evidence>
<gene>
    <name evidence="4" type="ORF">HPO_05942</name>
</gene>
<dbReference type="PATRIC" id="fig|1280954.3.peg.1214"/>
<keyword evidence="1" id="KW-0862">Zinc</keyword>